<evidence type="ECO:0000313" key="1">
    <source>
        <dbReference type="EMBL" id="MFC7750215.1"/>
    </source>
</evidence>
<sequence>MWHRIASITVFFVLLAGAFVFFQVEKRSAVSAQNHTPGESELKRQLEQQYDEWWKNKEDVVESRLTYQTKIAVVHVGEINTDLLYGRRVGDLGERLATFNPETKSMYYYSEDHIPQKDDNLVVVQDIHSLDVLVKENIYRTKDQARIGFTPFEQPDSDSEAPDYFFVNEARLFNGQTMIASLLNDNGDIQVEFDQQVKRLAPGEKAVFEKSAEKDRLKIRSKVVVTNYGMWDSVNMKYVVNR</sequence>
<protein>
    <submittedName>
        <fullName evidence="1">Uncharacterized protein</fullName>
    </submittedName>
</protein>
<name>A0ABW2V634_9BACL</name>
<gene>
    <name evidence="1" type="ORF">ACFQWB_09775</name>
</gene>
<reference evidence="2" key="1">
    <citation type="journal article" date="2019" name="Int. J. Syst. Evol. Microbiol.">
        <title>The Global Catalogue of Microorganisms (GCM) 10K type strain sequencing project: providing services to taxonomists for standard genome sequencing and annotation.</title>
        <authorList>
            <consortium name="The Broad Institute Genomics Platform"/>
            <consortium name="The Broad Institute Genome Sequencing Center for Infectious Disease"/>
            <person name="Wu L."/>
            <person name="Ma J."/>
        </authorList>
    </citation>
    <scope>NUCLEOTIDE SEQUENCE [LARGE SCALE GENOMIC DNA]</scope>
    <source>
        <strain evidence="2">JCM 18657</strain>
    </source>
</reference>
<comment type="caution">
    <text evidence="1">The sequence shown here is derived from an EMBL/GenBank/DDBJ whole genome shotgun (WGS) entry which is preliminary data.</text>
</comment>
<organism evidence="1 2">
    <name type="scientific">Paenibacillus thermoaerophilus</name>
    <dbReference type="NCBI Taxonomy" id="1215385"/>
    <lineage>
        <taxon>Bacteria</taxon>
        <taxon>Bacillati</taxon>
        <taxon>Bacillota</taxon>
        <taxon>Bacilli</taxon>
        <taxon>Bacillales</taxon>
        <taxon>Paenibacillaceae</taxon>
        <taxon>Paenibacillus</taxon>
    </lineage>
</organism>
<dbReference type="Proteomes" id="UP001596528">
    <property type="component" value="Unassembled WGS sequence"/>
</dbReference>
<keyword evidence="2" id="KW-1185">Reference proteome</keyword>
<dbReference type="EMBL" id="JBHTGQ010000021">
    <property type="protein sequence ID" value="MFC7750215.1"/>
    <property type="molecule type" value="Genomic_DNA"/>
</dbReference>
<proteinExistence type="predicted"/>
<accession>A0ABW2V634</accession>
<dbReference type="RefSeq" id="WP_138790014.1">
    <property type="nucleotide sequence ID" value="NZ_JBHTGQ010000021.1"/>
</dbReference>
<evidence type="ECO:0000313" key="2">
    <source>
        <dbReference type="Proteomes" id="UP001596528"/>
    </source>
</evidence>